<reference evidence="7" key="1">
    <citation type="submission" date="2021-03" db="EMBL/GenBank/DDBJ databases">
        <authorList>
            <consortium name="Genoscope - CEA"/>
            <person name="William W."/>
        </authorList>
    </citation>
    <scope>NUCLEOTIDE SEQUENCE</scope>
    <source>
        <strain evidence="7">Doubled-haploid Pahang</strain>
    </source>
</reference>
<keyword evidence="4 5" id="KW-0472">Membrane</keyword>
<dbReference type="PANTHER" id="PTHR12560:SF49">
    <property type="entry name" value="CERAMIDE SYNTHASE 1 LOH3"/>
    <property type="match status" value="1"/>
</dbReference>
<evidence type="ECO:0000256" key="2">
    <source>
        <dbReference type="ARBA" id="ARBA00022692"/>
    </source>
</evidence>
<evidence type="ECO:0000256" key="3">
    <source>
        <dbReference type="ARBA" id="ARBA00022989"/>
    </source>
</evidence>
<dbReference type="InterPro" id="IPR016439">
    <property type="entry name" value="Lag1/Lac1-like"/>
</dbReference>
<dbReference type="Proteomes" id="UP000012960">
    <property type="component" value="Unplaced"/>
</dbReference>
<keyword evidence="9" id="KW-1185">Reference proteome</keyword>
<dbReference type="EnsemblPlants" id="Ma09_t17840.1">
    <property type="protein sequence ID" value="Ma09_p17840.1"/>
    <property type="gene ID" value="Ma09_g17840"/>
</dbReference>
<proteinExistence type="predicted"/>
<evidence type="ECO:0000313" key="7">
    <source>
        <dbReference type="EMBL" id="CAG1835543.1"/>
    </source>
</evidence>
<sequence length="268" mass="31339">MDVMEALRWMRWELELYAAYGDFVALPFFVMLFLDRFLLEVCDSEHLKSFLFNFPALCFLLLIPSHWLCSLYLEQVFIFFQESLCSCLLHRVNHGLQSTRYLWIGPGDQVWPDQKINLHVCCCILRILHICTMFWETRQSDFDVSMPNHLATLVLIQLSYIFSFAHVGSVVFAIHDASDVFLEVGKMAKYNVSEWLANTSFLLFVASWILPWLAYYPFWILRSTSYEAILTQDNEKHKFEGQHSSILATCSVGDDIRSDSESEEEHED</sequence>
<dbReference type="GO" id="GO:0005789">
    <property type="term" value="C:endoplasmic reticulum membrane"/>
    <property type="evidence" value="ECO:0007669"/>
    <property type="project" value="UniProtKB-SubCell"/>
</dbReference>
<name>A0A804KKT9_MUSAM</name>
<dbReference type="InParanoid" id="A0A804KKT9"/>
<dbReference type="GO" id="GO:0046513">
    <property type="term" value="P:ceramide biosynthetic process"/>
    <property type="evidence" value="ECO:0000318"/>
    <property type="project" value="GO_Central"/>
</dbReference>
<evidence type="ECO:0000256" key="5">
    <source>
        <dbReference type="SAM" id="Phobius"/>
    </source>
</evidence>
<comment type="subcellular location">
    <subcellularLocation>
        <location evidence="1">Endoplasmic reticulum membrane</location>
        <topology evidence="1">Multi-pass membrane protein</topology>
    </subcellularLocation>
</comment>
<dbReference type="EMBL" id="HG996474">
    <property type="protein sequence ID" value="CAG1835543.1"/>
    <property type="molecule type" value="Genomic_DNA"/>
</dbReference>
<reference evidence="8" key="2">
    <citation type="submission" date="2021-05" db="UniProtKB">
        <authorList>
            <consortium name="EnsemblPlants"/>
        </authorList>
    </citation>
    <scope>IDENTIFICATION</scope>
    <source>
        <strain evidence="8">subsp. malaccensis</strain>
    </source>
</reference>
<feature type="transmembrane region" description="Helical" evidence="5">
    <location>
        <begin position="50"/>
        <end position="73"/>
    </location>
</feature>
<gene>
    <name evidence="7" type="ORF">GSMUA_236210.1</name>
</gene>
<evidence type="ECO:0000313" key="8">
    <source>
        <dbReference type="EnsemblPlants" id="Ma09_p17840.1"/>
    </source>
</evidence>
<protein>
    <submittedName>
        <fullName evidence="7">(wild Malaysian banana) hypothetical protein</fullName>
    </submittedName>
</protein>
<dbReference type="GO" id="GO:0050291">
    <property type="term" value="F:sphingosine N-acyltransferase activity"/>
    <property type="evidence" value="ECO:0000318"/>
    <property type="project" value="GO_Central"/>
</dbReference>
<dbReference type="PANTHER" id="PTHR12560">
    <property type="entry name" value="LONGEVITY ASSURANCE FACTOR 1 LAG1"/>
    <property type="match status" value="1"/>
</dbReference>
<feature type="transmembrane region" description="Helical" evidence="5">
    <location>
        <begin position="17"/>
        <end position="38"/>
    </location>
</feature>
<dbReference type="Gramene" id="Ma09_t17840.1">
    <property type="protein sequence ID" value="Ma09_p17840.1"/>
    <property type="gene ID" value="Ma09_g17840"/>
</dbReference>
<dbReference type="InterPro" id="IPR006634">
    <property type="entry name" value="TLC-dom"/>
</dbReference>
<dbReference type="GO" id="GO:0005783">
    <property type="term" value="C:endoplasmic reticulum"/>
    <property type="evidence" value="ECO:0000318"/>
    <property type="project" value="GO_Central"/>
</dbReference>
<evidence type="ECO:0000313" key="9">
    <source>
        <dbReference type="Proteomes" id="UP000012960"/>
    </source>
</evidence>
<feature type="domain" description="TLC" evidence="6">
    <location>
        <begin position="76"/>
        <end position="247"/>
    </location>
</feature>
<dbReference type="AlphaFoldDB" id="A0A804KKT9"/>
<evidence type="ECO:0000256" key="1">
    <source>
        <dbReference type="ARBA" id="ARBA00004477"/>
    </source>
</evidence>
<organism evidence="8 9">
    <name type="scientific">Musa acuminata subsp. malaccensis</name>
    <name type="common">Wild banana</name>
    <name type="synonym">Musa malaccensis</name>
    <dbReference type="NCBI Taxonomy" id="214687"/>
    <lineage>
        <taxon>Eukaryota</taxon>
        <taxon>Viridiplantae</taxon>
        <taxon>Streptophyta</taxon>
        <taxon>Embryophyta</taxon>
        <taxon>Tracheophyta</taxon>
        <taxon>Spermatophyta</taxon>
        <taxon>Magnoliopsida</taxon>
        <taxon>Liliopsida</taxon>
        <taxon>Zingiberales</taxon>
        <taxon>Musaceae</taxon>
        <taxon>Musa</taxon>
    </lineage>
</organism>
<dbReference type="Pfam" id="PF03798">
    <property type="entry name" value="TRAM_LAG1_CLN8"/>
    <property type="match status" value="1"/>
</dbReference>
<keyword evidence="3 5" id="KW-1133">Transmembrane helix</keyword>
<dbReference type="SMART" id="SM00724">
    <property type="entry name" value="TLC"/>
    <property type="match status" value="1"/>
</dbReference>
<feature type="transmembrane region" description="Helical" evidence="5">
    <location>
        <begin position="149"/>
        <end position="175"/>
    </location>
</feature>
<keyword evidence="2 5" id="KW-0812">Transmembrane</keyword>
<feature type="transmembrane region" description="Helical" evidence="5">
    <location>
        <begin position="195"/>
        <end position="216"/>
    </location>
</feature>
<dbReference type="OMA" id="RWELELY"/>
<evidence type="ECO:0000256" key="4">
    <source>
        <dbReference type="ARBA" id="ARBA00023136"/>
    </source>
</evidence>
<accession>A0A804KKT9</accession>
<evidence type="ECO:0000259" key="6">
    <source>
        <dbReference type="SMART" id="SM00724"/>
    </source>
</evidence>